<organism evidence="1 2">
    <name type="scientific">Rhizophagus clarus</name>
    <dbReference type="NCBI Taxonomy" id="94130"/>
    <lineage>
        <taxon>Eukaryota</taxon>
        <taxon>Fungi</taxon>
        <taxon>Fungi incertae sedis</taxon>
        <taxon>Mucoromycota</taxon>
        <taxon>Glomeromycotina</taxon>
        <taxon>Glomeromycetes</taxon>
        <taxon>Glomerales</taxon>
        <taxon>Glomeraceae</taxon>
        <taxon>Rhizophagus</taxon>
    </lineage>
</organism>
<comment type="caution">
    <text evidence="1">The sequence shown here is derived from an EMBL/GenBank/DDBJ whole genome shotgun (WGS) entry which is preliminary data.</text>
</comment>
<dbReference type="Proteomes" id="UP000615446">
    <property type="component" value="Unassembled WGS sequence"/>
</dbReference>
<proteinExistence type="predicted"/>
<gene>
    <name evidence="1" type="ORF">RCL2_001300700</name>
</gene>
<evidence type="ECO:0000313" key="2">
    <source>
        <dbReference type="Proteomes" id="UP000615446"/>
    </source>
</evidence>
<name>A0A8H3QNS2_9GLOM</name>
<reference evidence="1" key="1">
    <citation type="submission" date="2019-10" db="EMBL/GenBank/DDBJ databases">
        <title>Conservation and host-specific expression of non-tandemly repeated heterogenous ribosome RNA gene in arbuscular mycorrhizal fungi.</title>
        <authorList>
            <person name="Maeda T."/>
            <person name="Kobayashi Y."/>
            <person name="Nakagawa T."/>
            <person name="Ezawa T."/>
            <person name="Yamaguchi K."/>
            <person name="Bino T."/>
            <person name="Nishimoto Y."/>
            <person name="Shigenobu S."/>
            <person name="Kawaguchi M."/>
        </authorList>
    </citation>
    <scope>NUCLEOTIDE SEQUENCE</scope>
    <source>
        <strain evidence="1">HR1</strain>
    </source>
</reference>
<evidence type="ECO:0000313" key="1">
    <source>
        <dbReference type="EMBL" id="GES85912.1"/>
    </source>
</evidence>
<accession>A0A8H3QNS2</accession>
<dbReference type="EMBL" id="BLAL01000158">
    <property type="protein sequence ID" value="GES85912.1"/>
    <property type="molecule type" value="Genomic_DNA"/>
</dbReference>
<sequence>MLDIYERWFQNKDLHITEKHELDNEEYTKDISCTIYYPVRYIGVNEEREFLKFWEMYLEIVSQISESGYNLLIIASFTKLLDVRQEEFIKATTKLVWSTEYNGKPKYRLKGLIEILWIIIKTCVDETEEGLFLTPKLNKVKEKIENNCELQLYEGTNEYPSIDDDICENDTYQGIYDILKEEGLEITIEDILRIINILKFTPEQIYDYKFIEIYNNHQHLEDNEIREILLDWIKNQQTREIYEEAAFKSDDENFDEENVINTPPNP</sequence>
<protein>
    <submittedName>
        <fullName evidence="1">Uncharacterized protein</fullName>
    </submittedName>
</protein>
<dbReference type="AlphaFoldDB" id="A0A8H3QNS2"/>